<reference evidence="3 4" key="2">
    <citation type="submission" date="2019-01" db="EMBL/GenBank/DDBJ databases">
        <title>The decoding of complex shrimp genome reveals the adaptation for benthos swimmer, frequently molting mechanism and breeding impact on genome.</title>
        <authorList>
            <person name="Sun Y."/>
            <person name="Gao Y."/>
            <person name="Yu Y."/>
        </authorList>
    </citation>
    <scope>NUCLEOTIDE SEQUENCE [LARGE SCALE GENOMIC DNA]</scope>
    <source>
        <tissue evidence="3">Muscle</tissue>
    </source>
</reference>
<dbReference type="PANTHER" id="PTHR22933:SF43">
    <property type="entry name" value="LP10131P"/>
    <property type="match status" value="1"/>
</dbReference>
<feature type="compositionally biased region" description="Low complexity" evidence="1">
    <location>
        <begin position="1026"/>
        <end position="1070"/>
    </location>
</feature>
<evidence type="ECO:0000256" key="1">
    <source>
        <dbReference type="SAM" id="MobiDB-lite"/>
    </source>
</evidence>
<proteinExistence type="predicted"/>
<feature type="compositionally biased region" description="Low complexity" evidence="1">
    <location>
        <begin position="796"/>
        <end position="867"/>
    </location>
</feature>
<dbReference type="Pfam" id="PF01607">
    <property type="entry name" value="CBM_14"/>
    <property type="match status" value="2"/>
</dbReference>
<dbReference type="OrthoDB" id="10065127at2759"/>
<feature type="compositionally biased region" description="Pro residues" evidence="1">
    <location>
        <begin position="785"/>
        <end position="795"/>
    </location>
</feature>
<feature type="domain" description="Chitin-binding type-2" evidence="2">
    <location>
        <begin position="121"/>
        <end position="184"/>
    </location>
</feature>
<keyword evidence="4" id="KW-1185">Reference proteome</keyword>
<dbReference type="AlphaFoldDB" id="A0A3R7NTQ3"/>
<dbReference type="GO" id="GO:0008061">
    <property type="term" value="F:chitin binding"/>
    <property type="evidence" value="ECO:0007669"/>
    <property type="project" value="InterPro"/>
</dbReference>
<feature type="compositionally biased region" description="Polar residues" evidence="1">
    <location>
        <begin position="1007"/>
        <end position="1021"/>
    </location>
</feature>
<dbReference type="Proteomes" id="UP000283509">
    <property type="component" value="Unassembled WGS sequence"/>
</dbReference>
<feature type="compositionally biased region" description="Polar residues" evidence="1">
    <location>
        <begin position="576"/>
        <end position="592"/>
    </location>
</feature>
<feature type="region of interest" description="Disordered" evidence="1">
    <location>
        <begin position="1"/>
        <end position="23"/>
    </location>
</feature>
<dbReference type="GO" id="GO:0005576">
    <property type="term" value="C:extracellular region"/>
    <property type="evidence" value="ECO:0007669"/>
    <property type="project" value="InterPro"/>
</dbReference>
<feature type="domain" description="Chitin-binding type-2" evidence="2">
    <location>
        <begin position="202"/>
        <end position="267"/>
    </location>
</feature>
<feature type="compositionally biased region" description="Low complexity" evidence="1">
    <location>
        <begin position="522"/>
        <end position="572"/>
    </location>
</feature>
<reference evidence="3 4" key="1">
    <citation type="submission" date="2018-04" db="EMBL/GenBank/DDBJ databases">
        <authorList>
            <person name="Zhang X."/>
            <person name="Yuan J."/>
            <person name="Li F."/>
            <person name="Xiang J."/>
        </authorList>
    </citation>
    <scope>NUCLEOTIDE SEQUENCE [LARGE SCALE GENOMIC DNA]</scope>
    <source>
        <tissue evidence="3">Muscle</tissue>
    </source>
</reference>
<feature type="domain" description="Chitin-binding type-2" evidence="2">
    <location>
        <begin position="715"/>
        <end position="779"/>
    </location>
</feature>
<dbReference type="InterPro" id="IPR052976">
    <property type="entry name" value="Scoloptoxin-like"/>
</dbReference>
<dbReference type="SUPFAM" id="SSF57625">
    <property type="entry name" value="Invertebrate chitin-binding proteins"/>
    <property type="match status" value="2"/>
</dbReference>
<sequence length="1070" mass="112448">MAAQLSDGRVRLNSASPSPADRPLSHSALYCEIHDYKFRCLMGTVFDQETRVCERADDVDCSRSESFFHLNNELYGPGIIPSTANIRISDTIDDDPTAVFGPVNAAPSTTTQPPFVFPETTFSCHDKIPGGLYADVETGCVVFHICSVEPDSSTKDNKFVCGAGTLFDQTTRTCQAEHLVDCARAPSLYYLNDPLRGPADAVDLCRTRPLGSPLADLTSQCHNYTVCEERGDGGVAERRLPCKKGFLFSQLRRRCVPEKGERVNCAKETLGEILGLGGARQSPSGSSRRRRATSLLLSHRFRRAALTPLANLVPTHGVEDARVRRALYSLAALQQWAQENARHTAFINVYTLNTRGKDGLFPKKAFGDGGAAPPTAARRGADRWAGPGRPRRPGGRPRGAPAGPGGDRPRRHRSRPKDDRGAAHVGPRVRGPPRLEHQTATVITNQSSGSPASTAAPSLIAETSPLPTVSLSPTVASVVNSAVTESLSIDSSSPSETKPEAVTPVTEASSSTPGVPQEAIVSSTVGTTTASSSTESSAVETPVNSNAENTTVTTTTEATTTTEVTTAAVSSAPQAVGNSTTESTPVASSTEPTVAEPAINSTEVKALDSSPETSTTTTTTSPAANASTSGTTASPAPASSSPDAAAPASEDASAANATATTSQPPDFTVPEGSINVSTTVVPGEADALGNGTLVQPTPAPPTLGTFTRDNLPETSFTCKDKQLEQFYPDPEANCQVFHYCSPGFVKQQVLDLKFLCTGATMFDINTQKCEDMANVTCSFNDTVTTPPPPTEPPTTPSEEPTTTTVITSSLTTTVTTPTTTANTTVAPSTTTEAVPTTVAAAGDTTETTTTTTEASTTTTEASTSTTEAPHEVHHNWNATKPDVKANESLVEEKAAEIELFETTTVETEVREVTEVDLPETETVTDRAAREEVSTSTEGFEEAFETTTEYFLVEEPEINTELGPIVLAPDSAEQQPVESPTNPEISETSEAPETSSSTTTPVPEPTTDASTQESISPQTPAPTETVPLTEEAPSASEELESSVVSIARNASESTHTASTSSTEATLAEAAL</sequence>
<feature type="region of interest" description="Disordered" evidence="1">
    <location>
        <begin position="971"/>
        <end position="1070"/>
    </location>
</feature>
<feature type="region of interest" description="Disordered" evidence="1">
    <location>
        <begin position="687"/>
        <end position="706"/>
    </location>
</feature>
<evidence type="ECO:0000259" key="2">
    <source>
        <dbReference type="PROSITE" id="PS50940"/>
    </source>
</evidence>
<dbReference type="PANTHER" id="PTHR22933">
    <property type="entry name" value="FI18007P1-RELATED"/>
    <property type="match status" value="1"/>
</dbReference>
<feature type="region of interest" description="Disordered" evidence="1">
    <location>
        <begin position="363"/>
        <end position="436"/>
    </location>
</feature>
<evidence type="ECO:0000313" key="4">
    <source>
        <dbReference type="Proteomes" id="UP000283509"/>
    </source>
</evidence>
<accession>A0A3R7NTQ3</accession>
<organism evidence="3 4">
    <name type="scientific">Penaeus vannamei</name>
    <name type="common">Whiteleg shrimp</name>
    <name type="synonym">Litopenaeus vannamei</name>
    <dbReference type="NCBI Taxonomy" id="6689"/>
    <lineage>
        <taxon>Eukaryota</taxon>
        <taxon>Metazoa</taxon>
        <taxon>Ecdysozoa</taxon>
        <taxon>Arthropoda</taxon>
        <taxon>Crustacea</taxon>
        <taxon>Multicrustacea</taxon>
        <taxon>Malacostraca</taxon>
        <taxon>Eumalacostraca</taxon>
        <taxon>Eucarida</taxon>
        <taxon>Decapoda</taxon>
        <taxon>Dendrobranchiata</taxon>
        <taxon>Penaeoidea</taxon>
        <taxon>Penaeidae</taxon>
        <taxon>Penaeus</taxon>
    </lineage>
</organism>
<feature type="region of interest" description="Disordered" evidence="1">
    <location>
        <begin position="921"/>
        <end position="942"/>
    </location>
</feature>
<dbReference type="InterPro" id="IPR036508">
    <property type="entry name" value="Chitin-bd_dom_sf"/>
</dbReference>
<comment type="caution">
    <text evidence="3">The sequence shown here is derived from an EMBL/GenBank/DDBJ whole genome shotgun (WGS) entry which is preliminary data.</text>
</comment>
<evidence type="ECO:0000313" key="3">
    <source>
        <dbReference type="EMBL" id="ROT66455.1"/>
    </source>
</evidence>
<dbReference type="STRING" id="6689.A0A3R7NTQ3"/>
<feature type="compositionally biased region" description="Low complexity" evidence="1">
    <location>
        <begin position="982"/>
        <end position="1006"/>
    </location>
</feature>
<feature type="region of interest" description="Disordered" evidence="1">
    <location>
        <begin position="486"/>
        <end position="674"/>
    </location>
</feature>
<dbReference type="InterPro" id="IPR002557">
    <property type="entry name" value="Chitin-bd_dom"/>
</dbReference>
<gene>
    <name evidence="3" type="ORF">C7M84_015514</name>
</gene>
<feature type="compositionally biased region" description="Basic and acidic residues" evidence="1">
    <location>
        <begin position="923"/>
        <end position="932"/>
    </location>
</feature>
<dbReference type="SMART" id="SM00494">
    <property type="entry name" value="ChtBD2"/>
    <property type="match status" value="3"/>
</dbReference>
<dbReference type="PROSITE" id="PS50940">
    <property type="entry name" value="CHIT_BIND_II"/>
    <property type="match status" value="3"/>
</dbReference>
<feature type="region of interest" description="Disordered" evidence="1">
    <location>
        <begin position="780"/>
        <end position="879"/>
    </location>
</feature>
<name>A0A3R7NTQ3_PENVA</name>
<feature type="compositionally biased region" description="Low complexity" evidence="1">
    <location>
        <begin position="609"/>
        <end position="662"/>
    </location>
</feature>
<feature type="compositionally biased region" description="Low complexity" evidence="1">
    <location>
        <begin position="371"/>
        <end position="388"/>
    </location>
</feature>
<dbReference type="EMBL" id="QCYY01002932">
    <property type="protein sequence ID" value="ROT66455.1"/>
    <property type="molecule type" value="Genomic_DNA"/>
</dbReference>
<feature type="compositionally biased region" description="Polar residues" evidence="1">
    <location>
        <begin position="971"/>
        <end position="981"/>
    </location>
</feature>
<feature type="compositionally biased region" description="Low complexity" evidence="1">
    <location>
        <begin position="486"/>
        <end position="495"/>
    </location>
</feature>
<protein>
    <recommendedName>
        <fullName evidence="2">Chitin-binding type-2 domain-containing protein</fullName>
    </recommendedName>
</protein>